<dbReference type="InParanoid" id="A0A2T2ZY34"/>
<comment type="similarity">
    <text evidence="1">Belongs to the HGH1 family.</text>
</comment>
<feature type="region of interest" description="Disordered" evidence="2">
    <location>
        <begin position="333"/>
        <end position="377"/>
    </location>
</feature>
<evidence type="ECO:0000256" key="2">
    <source>
        <dbReference type="SAM" id="MobiDB-lite"/>
    </source>
</evidence>
<dbReference type="STRING" id="2025994.A0A2T2ZY34"/>
<evidence type="ECO:0000259" key="3">
    <source>
        <dbReference type="Pfam" id="PF04063"/>
    </source>
</evidence>
<dbReference type="PANTHER" id="PTHR13387">
    <property type="entry name" value="PROTEIN HGH1 HOMOLOG"/>
    <property type="match status" value="1"/>
</dbReference>
<dbReference type="SUPFAM" id="SSF48371">
    <property type="entry name" value="ARM repeat"/>
    <property type="match status" value="1"/>
</dbReference>
<dbReference type="OrthoDB" id="338814at2759"/>
<keyword evidence="6" id="KW-1185">Reference proteome</keyword>
<dbReference type="Proteomes" id="UP000241462">
    <property type="component" value="Unassembled WGS sequence"/>
</dbReference>
<evidence type="ECO:0000259" key="4">
    <source>
        <dbReference type="Pfam" id="PF04064"/>
    </source>
</evidence>
<evidence type="ECO:0000256" key="1">
    <source>
        <dbReference type="ARBA" id="ARBA00006712"/>
    </source>
</evidence>
<evidence type="ECO:0000313" key="6">
    <source>
        <dbReference type="Proteomes" id="UP000241462"/>
    </source>
</evidence>
<dbReference type="InterPro" id="IPR007205">
    <property type="entry name" value="Protein_HGH1_N"/>
</dbReference>
<dbReference type="EMBL" id="KZ678572">
    <property type="protein sequence ID" value="PSR79310.1"/>
    <property type="molecule type" value="Genomic_DNA"/>
</dbReference>
<name>A0A2T2ZY34_9PEZI</name>
<dbReference type="InterPro" id="IPR007206">
    <property type="entry name" value="Protein_HGH1_C"/>
</dbReference>
<gene>
    <name evidence="5" type="ORF">BD289DRAFT_375662</name>
</gene>
<sequence>MTSQLVGFIGHPTPQIRGVAIENLVPYSSSQPSIFKKKDFLPIRNLKVLVQDRPKIAHHALFILVNLSGDSEILEKLASDEKFIDVVLSRILKQTEFNANLFATLLANLAKWDGLKSILDRRQEAPEALGSDDLVMNQLVDLFVKGMDGSYNKDADYDYLAYLFADLAKHPEIRKYFVTRQEYDGVVPITKLKVFTEHKSDIRRRGVAGAIKNVAFDVDSHPAFFAEDEIHILPYILLPLMGSEDYDPEEMMEMLPELQLLPPDKERESDPNIIQMHIETLMIFTTTRAGRDYMREVKVYPVVRETHLRVKDEGVRVACERLVQVIMLDDEVEDENGPRVQEIEDEDEEEQSKQIHKIGEVDDDNEEEDDDEKVVEV</sequence>
<dbReference type="AlphaFoldDB" id="A0A2T2ZY34"/>
<dbReference type="Pfam" id="PF04063">
    <property type="entry name" value="DUF383"/>
    <property type="match status" value="1"/>
</dbReference>
<feature type="domain" description="Protein HGH1 C-terminal" evidence="4">
    <location>
        <begin position="280"/>
        <end position="333"/>
    </location>
</feature>
<dbReference type="InterPro" id="IPR016024">
    <property type="entry name" value="ARM-type_fold"/>
</dbReference>
<dbReference type="Pfam" id="PF04064">
    <property type="entry name" value="DUF384"/>
    <property type="match status" value="1"/>
</dbReference>
<evidence type="ECO:0000313" key="5">
    <source>
        <dbReference type="EMBL" id="PSR79310.1"/>
    </source>
</evidence>
<dbReference type="PANTHER" id="PTHR13387:SF9">
    <property type="entry name" value="PROTEIN HGH1 HOMOLOG"/>
    <property type="match status" value="1"/>
</dbReference>
<dbReference type="InterPro" id="IPR039717">
    <property type="entry name" value="Hgh1"/>
</dbReference>
<organism evidence="5 6">
    <name type="scientific">Coniella lustricola</name>
    <dbReference type="NCBI Taxonomy" id="2025994"/>
    <lineage>
        <taxon>Eukaryota</taxon>
        <taxon>Fungi</taxon>
        <taxon>Dikarya</taxon>
        <taxon>Ascomycota</taxon>
        <taxon>Pezizomycotina</taxon>
        <taxon>Sordariomycetes</taxon>
        <taxon>Sordariomycetidae</taxon>
        <taxon>Diaporthales</taxon>
        <taxon>Schizoparmaceae</taxon>
        <taxon>Coniella</taxon>
    </lineage>
</organism>
<proteinExistence type="inferred from homology"/>
<evidence type="ECO:0008006" key="7">
    <source>
        <dbReference type="Google" id="ProtNLM"/>
    </source>
</evidence>
<feature type="compositionally biased region" description="Basic and acidic residues" evidence="2">
    <location>
        <begin position="351"/>
        <end position="360"/>
    </location>
</feature>
<dbReference type="FunCoup" id="A0A2T2ZY34">
    <property type="interactions" value="1049"/>
</dbReference>
<feature type="domain" description="Protein HGH1 N-terminal" evidence="3">
    <location>
        <begin position="91"/>
        <end position="275"/>
    </location>
</feature>
<accession>A0A2T2ZY34</accession>
<protein>
    <recommendedName>
        <fullName evidence="7">Protein HGH1 homolog</fullName>
    </recommendedName>
</protein>
<feature type="compositionally biased region" description="Acidic residues" evidence="2">
    <location>
        <begin position="361"/>
        <end position="377"/>
    </location>
</feature>
<reference evidence="5 6" key="1">
    <citation type="journal article" date="2018" name="Mycol. Prog.">
        <title>Coniella lustricola, a new species from submerged detritus.</title>
        <authorList>
            <person name="Raudabaugh D.B."/>
            <person name="Iturriaga T."/>
            <person name="Carver A."/>
            <person name="Mondo S."/>
            <person name="Pangilinan J."/>
            <person name="Lipzen A."/>
            <person name="He G."/>
            <person name="Amirebrahimi M."/>
            <person name="Grigoriev I.V."/>
            <person name="Miller A.N."/>
        </authorList>
    </citation>
    <scope>NUCLEOTIDE SEQUENCE [LARGE SCALE GENOMIC DNA]</scope>
    <source>
        <strain evidence="5 6">B22-T-1</strain>
    </source>
</reference>